<evidence type="ECO:0000313" key="2">
    <source>
        <dbReference type="EMBL" id="KAK0493571.1"/>
    </source>
</evidence>
<feature type="signal peptide" evidence="1">
    <location>
        <begin position="1"/>
        <end position="30"/>
    </location>
</feature>
<gene>
    <name evidence="2" type="ORF">EDD18DRAFT_1356521</name>
</gene>
<organism evidence="2 3">
    <name type="scientific">Armillaria luteobubalina</name>
    <dbReference type="NCBI Taxonomy" id="153913"/>
    <lineage>
        <taxon>Eukaryota</taxon>
        <taxon>Fungi</taxon>
        <taxon>Dikarya</taxon>
        <taxon>Basidiomycota</taxon>
        <taxon>Agaricomycotina</taxon>
        <taxon>Agaricomycetes</taxon>
        <taxon>Agaricomycetidae</taxon>
        <taxon>Agaricales</taxon>
        <taxon>Marasmiineae</taxon>
        <taxon>Physalacriaceae</taxon>
        <taxon>Armillaria</taxon>
    </lineage>
</organism>
<dbReference type="AlphaFoldDB" id="A0AA39TL44"/>
<dbReference type="EMBL" id="JAUEPU010000024">
    <property type="protein sequence ID" value="KAK0493571.1"/>
    <property type="molecule type" value="Genomic_DNA"/>
</dbReference>
<feature type="chain" id="PRO_5041233295" evidence="1">
    <location>
        <begin position="31"/>
        <end position="88"/>
    </location>
</feature>
<keyword evidence="1" id="KW-0732">Signal</keyword>
<evidence type="ECO:0000256" key="1">
    <source>
        <dbReference type="SAM" id="SignalP"/>
    </source>
</evidence>
<protein>
    <submittedName>
        <fullName evidence="2">Uncharacterized protein</fullName>
    </submittedName>
</protein>
<evidence type="ECO:0000313" key="3">
    <source>
        <dbReference type="Proteomes" id="UP001175228"/>
    </source>
</evidence>
<keyword evidence="3" id="KW-1185">Reference proteome</keyword>
<proteinExistence type="predicted"/>
<name>A0AA39TL44_9AGAR</name>
<comment type="caution">
    <text evidence="2">The sequence shown here is derived from an EMBL/GenBank/DDBJ whole genome shotgun (WGS) entry which is preliminary data.</text>
</comment>
<dbReference type="Proteomes" id="UP001175228">
    <property type="component" value="Unassembled WGS sequence"/>
</dbReference>
<accession>A0AA39TL44</accession>
<sequence length="88" mass="10079">MLTTNWLKLSISMSWFNAALFPSLLDVCRTAELEEGDYEILAVLKLRVACYVRVRYAGIDLLIRASTQETGLDHTRYVVQDLRSDVHC</sequence>
<reference evidence="2" key="1">
    <citation type="submission" date="2023-06" db="EMBL/GenBank/DDBJ databases">
        <authorList>
            <consortium name="Lawrence Berkeley National Laboratory"/>
            <person name="Ahrendt S."/>
            <person name="Sahu N."/>
            <person name="Indic B."/>
            <person name="Wong-Bajracharya J."/>
            <person name="Merenyi Z."/>
            <person name="Ke H.-M."/>
            <person name="Monk M."/>
            <person name="Kocsube S."/>
            <person name="Drula E."/>
            <person name="Lipzen A."/>
            <person name="Balint B."/>
            <person name="Henrissat B."/>
            <person name="Andreopoulos B."/>
            <person name="Martin F.M."/>
            <person name="Harder C.B."/>
            <person name="Rigling D."/>
            <person name="Ford K.L."/>
            <person name="Foster G.D."/>
            <person name="Pangilinan J."/>
            <person name="Papanicolaou A."/>
            <person name="Barry K."/>
            <person name="LaButti K."/>
            <person name="Viragh M."/>
            <person name="Koriabine M."/>
            <person name="Yan M."/>
            <person name="Riley R."/>
            <person name="Champramary S."/>
            <person name="Plett K.L."/>
            <person name="Tsai I.J."/>
            <person name="Slot J."/>
            <person name="Sipos G."/>
            <person name="Plett J."/>
            <person name="Nagy L.G."/>
            <person name="Grigoriev I.V."/>
        </authorList>
    </citation>
    <scope>NUCLEOTIDE SEQUENCE</scope>
    <source>
        <strain evidence="2">HWK02</strain>
    </source>
</reference>